<dbReference type="InterPro" id="IPR019775">
    <property type="entry name" value="WD40_repeat_CS"/>
</dbReference>
<dbReference type="InterPro" id="IPR020472">
    <property type="entry name" value="WD40_PAC1"/>
</dbReference>
<organism evidence="5 6">
    <name type="scientific">Olea europaea subsp. europaea</name>
    <dbReference type="NCBI Taxonomy" id="158383"/>
    <lineage>
        <taxon>Eukaryota</taxon>
        <taxon>Viridiplantae</taxon>
        <taxon>Streptophyta</taxon>
        <taxon>Embryophyta</taxon>
        <taxon>Tracheophyta</taxon>
        <taxon>Spermatophyta</taxon>
        <taxon>Magnoliopsida</taxon>
        <taxon>eudicotyledons</taxon>
        <taxon>Gunneridae</taxon>
        <taxon>Pentapetalae</taxon>
        <taxon>asterids</taxon>
        <taxon>lamiids</taxon>
        <taxon>Lamiales</taxon>
        <taxon>Oleaceae</taxon>
        <taxon>Oleeae</taxon>
        <taxon>Olea</taxon>
    </lineage>
</organism>
<dbReference type="AlphaFoldDB" id="A0A8S0TJZ2"/>
<dbReference type="Gene3D" id="1.10.510.10">
    <property type="entry name" value="Transferase(Phosphotransferase) domain 1"/>
    <property type="match status" value="1"/>
</dbReference>
<dbReference type="PANTHER" id="PTHR44218">
    <property type="entry name" value="PROTEIN SPA1-RELATED 2"/>
    <property type="match status" value="1"/>
</dbReference>
<dbReference type="SUPFAM" id="SSF56112">
    <property type="entry name" value="Protein kinase-like (PK-like)"/>
    <property type="match status" value="1"/>
</dbReference>
<feature type="coiled-coil region" evidence="4">
    <location>
        <begin position="593"/>
        <end position="620"/>
    </location>
</feature>
<dbReference type="InterPro" id="IPR015943">
    <property type="entry name" value="WD40/YVTN_repeat-like_dom_sf"/>
</dbReference>
<sequence length="1061" mass="118182">MDETVSDELPEAGADYITHVRSKDCEFSLKPGSSSMLEHNEMETPCDDDYQEKLNCLVSGTLDAKNLERIGSSEHASTSPRCMDDAGIMVEELTLRNYDCKKSAVVDVSNNRDRMRTRHGSGINCLQGQTGHNEKVRAKLSILDDENNTSCPRFQDQQPLYFNRNTVMSSSSNNFDKGTSNELFYPSGTTGPKVLSKFGFSEYSTKGILREEGLMHQNSVCIRAGSESVHHTRTKSVTADCVCSKPETTSLVDSVAPLDYTSATFSNHDCVSEPWTNRNSDFVGDGISLREWLEAGRNKSNRVESLSIFRQIVALVDFRHSQGVMLQDLRPSCFKLLGSYEVLYLGSSEHNGVTKSVTDQGNSHSSCSRNEKRQMHASMLPFGSHAAKKLKLDGNVNHVPRWPQFPSRSGVMFVSENVTKADIDGPQDSWKDSEEELPKMECKNQNKFYNSDVYSKLQPLQACVSCVSEEKWYTSPELSTERGCTFASNVFCLGVLLFELLGSFDSGRSRTAAMLDLHRRILPSGFLLENPEEAGCCLWLLHPEPASRPTTREILQSGFVSGTQGLSGHRLLSSIDEEDGDSELLLYFLLSLKEQKQKDVSKLVEQIECIEADIKEVEKRHPDESLVLSSLPPKLLTASGHSALNVPSKMSPVCDNNISSIRNTTKLESAYFSLRSIIPLPDTDGATHRDVELLKSRENWYITAKDRQKYKIADRLGGFSDGLCKYARYSKFKLQGISRYGDFSNSANVICSLGFDRDEEYLAAAGVSKKIQVFEFQALSTDFVDFHYPVIEMVNKSKLSCICWNSCIRNYLASSDYDGIVKLWDASTGQEFSHFIEHSERAWSVDFSRMNPTKLASGSDDHLVKLWSINEKNSLCTIRNNANISCVQFSTDSSHLLAFSAADYKTYCFDLRKVSTAAWCILVGHEKAVSYAKFLDAGTLVSASTDNTLKIWDLSKTSSNCLSRDACILTLRGHTNEKNFVGLSVADGYIACGSETNEVFAYYKSLPMPITAHRFGSIDSISGKETEDDNGQFVSSVCWRRESNMVVAANSTGCIKLLEMV</sequence>
<protein>
    <submittedName>
        <fullName evidence="5">SPA1-RELATED 2</fullName>
    </submittedName>
</protein>
<dbReference type="Pfam" id="PF00400">
    <property type="entry name" value="WD40"/>
    <property type="match status" value="3"/>
</dbReference>
<evidence type="ECO:0000256" key="2">
    <source>
        <dbReference type="ARBA" id="ARBA00022737"/>
    </source>
</evidence>
<dbReference type="InterPro" id="IPR011009">
    <property type="entry name" value="Kinase-like_dom_sf"/>
</dbReference>
<dbReference type="PRINTS" id="PR00320">
    <property type="entry name" value="GPROTEINBRPT"/>
</dbReference>
<keyword evidence="1 3" id="KW-0853">WD repeat</keyword>
<dbReference type="Gramene" id="OE9A031662T1">
    <property type="protein sequence ID" value="OE9A031662C1"/>
    <property type="gene ID" value="OE9A031662"/>
</dbReference>
<name>A0A8S0TJZ2_OLEEU</name>
<dbReference type="Gene3D" id="2.130.10.10">
    <property type="entry name" value="YVTN repeat-like/Quinoprotein amine dehydrogenase"/>
    <property type="match status" value="1"/>
</dbReference>
<reference evidence="5 6" key="1">
    <citation type="submission" date="2019-12" db="EMBL/GenBank/DDBJ databases">
        <authorList>
            <person name="Alioto T."/>
            <person name="Alioto T."/>
            <person name="Gomez Garrido J."/>
        </authorList>
    </citation>
    <scope>NUCLEOTIDE SEQUENCE [LARGE SCALE GENOMIC DNA]</scope>
</reference>
<dbReference type="InterPro" id="IPR036322">
    <property type="entry name" value="WD40_repeat_dom_sf"/>
</dbReference>
<dbReference type="SMART" id="SM00320">
    <property type="entry name" value="WD40"/>
    <property type="match status" value="7"/>
</dbReference>
<dbReference type="GO" id="GO:0009640">
    <property type="term" value="P:photomorphogenesis"/>
    <property type="evidence" value="ECO:0007669"/>
    <property type="project" value="InterPro"/>
</dbReference>
<gene>
    <name evidence="5" type="ORF">OLEA9_A031662</name>
</gene>
<dbReference type="PANTHER" id="PTHR44218:SF6">
    <property type="entry name" value="PROTEIN SUPPRESSOR OF PHYA-105 1"/>
    <property type="match status" value="1"/>
</dbReference>
<dbReference type="PROSITE" id="PS00678">
    <property type="entry name" value="WD_REPEATS_1"/>
    <property type="match status" value="2"/>
</dbReference>
<keyword evidence="6" id="KW-1185">Reference proteome</keyword>
<evidence type="ECO:0000256" key="4">
    <source>
        <dbReference type="SAM" id="Coils"/>
    </source>
</evidence>
<dbReference type="Proteomes" id="UP000594638">
    <property type="component" value="Unassembled WGS sequence"/>
</dbReference>
<dbReference type="OrthoDB" id="273771at2759"/>
<proteinExistence type="predicted"/>
<dbReference type="PROSITE" id="PS50294">
    <property type="entry name" value="WD_REPEATS_REGION"/>
    <property type="match status" value="1"/>
</dbReference>
<feature type="repeat" description="WD" evidence="3">
    <location>
        <begin position="835"/>
        <end position="877"/>
    </location>
</feature>
<dbReference type="InterPro" id="IPR001680">
    <property type="entry name" value="WD40_rpt"/>
</dbReference>
<dbReference type="EMBL" id="CACTIH010007258">
    <property type="protein sequence ID" value="CAA3006218.1"/>
    <property type="molecule type" value="Genomic_DNA"/>
</dbReference>
<keyword evidence="4" id="KW-0175">Coiled coil</keyword>
<comment type="caution">
    <text evidence="5">The sequence shown here is derived from an EMBL/GenBank/DDBJ whole genome shotgun (WGS) entry which is preliminary data.</text>
</comment>
<keyword evidence="2" id="KW-0677">Repeat</keyword>
<feature type="repeat" description="WD" evidence="3">
    <location>
        <begin position="922"/>
        <end position="955"/>
    </location>
</feature>
<dbReference type="SUPFAM" id="SSF50978">
    <property type="entry name" value="WD40 repeat-like"/>
    <property type="match status" value="1"/>
</dbReference>
<evidence type="ECO:0000256" key="1">
    <source>
        <dbReference type="ARBA" id="ARBA00022574"/>
    </source>
</evidence>
<evidence type="ECO:0000313" key="5">
    <source>
        <dbReference type="EMBL" id="CAA3006218.1"/>
    </source>
</evidence>
<evidence type="ECO:0000256" key="3">
    <source>
        <dbReference type="PROSITE-ProRule" id="PRU00221"/>
    </source>
</evidence>
<dbReference type="InterPro" id="IPR044630">
    <property type="entry name" value="SPA1/2/3/4"/>
</dbReference>
<feature type="repeat" description="WD" evidence="3">
    <location>
        <begin position="810"/>
        <end position="834"/>
    </location>
</feature>
<dbReference type="PROSITE" id="PS50082">
    <property type="entry name" value="WD_REPEATS_2"/>
    <property type="match status" value="3"/>
</dbReference>
<evidence type="ECO:0000313" key="6">
    <source>
        <dbReference type="Proteomes" id="UP000594638"/>
    </source>
</evidence>
<accession>A0A8S0TJZ2</accession>